<feature type="domain" description="Phage-like element PBSX protein XkdF" evidence="2">
    <location>
        <begin position="40"/>
        <end position="158"/>
    </location>
</feature>
<sequence>MPRELRNAVISFVSYVDKAANQTEFFFTKSAGGLPSFEKKVQVFTKNESDEQKLVYGIVYEPDVPDAHGDYMTAEEIEKAAHGFLADARNIDTNHNFEGGTGEVVESYVAPDDFEIGNAVIRKGSWVLVTKASDEVWDQIKAGIITGYSMAGTADVYEEPAEKQAGLFGAVKQFLDRDRKSRNRKGEDLNKMRKEDVRESIEHALHPLLKRLDSLDQNNTEDKDGAAAPSDEEKLKTLVEDMLAPIIKRIEALEKVRGASKQPEEETGGQEPVKKSIWSGLL</sequence>
<dbReference type="EMBL" id="WKKV01000003">
    <property type="protein sequence ID" value="MSE02235.1"/>
    <property type="molecule type" value="Genomic_DNA"/>
</dbReference>
<reference evidence="3" key="1">
    <citation type="submission" date="2019-11" db="EMBL/GenBank/DDBJ databases">
        <title>Draft Genome Sequence of Plant Growth-Promoting Rhizosphere-Associated Bacteria.</title>
        <authorList>
            <person name="Vasilyev I.Y."/>
            <person name="Radchenko V."/>
            <person name="Ilnitskaya E.V."/>
        </authorList>
    </citation>
    <scope>NUCLEOTIDE SEQUENCE</scope>
    <source>
        <strain evidence="3">VRA_517_n</strain>
    </source>
</reference>
<gene>
    <name evidence="3" type="ORF">GKC39_09175</name>
</gene>
<dbReference type="AlphaFoldDB" id="A0A6A8LDX6"/>
<feature type="region of interest" description="Disordered" evidence="1">
    <location>
        <begin position="254"/>
        <end position="282"/>
    </location>
</feature>
<organism evidence="3">
    <name type="scientific">Bacillus velezensis</name>
    <dbReference type="NCBI Taxonomy" id="492670"/>
    <lineage>
        <taxon>Bacteria</taxon>
        <taxon>Bacillati</taxon>
        <taxon>Bacillota</taxon>
        <taxon>Bacilli</taxon>
        <taxon>Bacillales</taxon>
        <taxon>Bacillaceae</taxon>
        <taxon>Bacillus</taxon>
        <taxon>Bacillus amyloliquefaciens group</taxon>
    </lineage>
</organism>
<accession>A0A6A8LDX6</accession>
<dbReference type="Pfam" id="PF14550">
    <property type="entry name" value="Peptidase_S78_2"/>
    <property type="match status" value="1"/>
</dbReference>
<dbReference type="InterPro" id="IPR027924">
    <property type="entry name" value="XkdF"/>
</dbReference>
<evidence type="ECO:0000259" key="2">
    <source>
        <dbReference type="Pfam" id="PF14550"/>
    </source>
</evidence>
<name>A0A6A8LDX6_BACVE</name>
<evidence type="ECO:0000256" key="1">
    <source>
        <dbReference type="SAM" id="MobiDB-lite"/>
    </source>
</evidence>
<protein>
    <submittedName>
        <fullName evidence="3">Phage portal protein</fullName>
    </submittedName>
</protein>
<feature type="region of interest" description="Disordered" evidence="1">
    <location>
        <begin position="212"/>
        <end position="234"/>
    </location>
</feature>
<evidence type="ECO:0000313" key="3">
    <source>
        <dbReference type="EMBL" id="MSE02235.1"/>
    </source>
</evidence>
<proteinExistence type="predicted"/>
<dbReference type="RefSeq" id="WP_014304846.1">
    <property type="nucleotide sequence ID" value="NZ_AP028932.1"/>
</dbReference>
<comment type="caution">
    <text evidence="3">The sequence shown here is derived from an EMBL/GenBank/DDBJ whole genome shotgun (WGS) entry which is preliminary data.</text>
</comment>